<dbReference type="Gene3D" id="2.40.50.140">
    <property type="entry name" value="Nucleic acid-binding proteins"/>
    <property type="match status" value="1"/>
</dbReference>
<dbReference type="InterPro" id="IPR031657">
    <property type="entry name" value="REPA_OB_2"/>
</dbReference>
<evidence type="ECO:0000313" key="3">
    <source>
        <dbReference type="EMBL" id="CAH9089818.1"/>
    </source>
</evidence>
<organism evidence="3 4">
    <name type="scientific">Cuscuta epithymum</name>
    <dbReference type="NCBI Taxonomy" id="186058"/>
    <lineage>
        <taxon>Eukaryota</taxon>
        <taxon>Viridiplantae</taxon>
        <taxon>Streptophyta</taxon>
        <taxon>Embryophyta</taxon>
        <taxon>Tracheophyta</taxon>
        <taxon>Spermatophyta</taxon>
        <taxon>Magnoliopsida</taxon>
        <taxon>eudicotyledons</taxon>
        <taxon>Gunneridae</taxon>
        <taxon>Pentapetalae</taxon>
        <taxon>asterids</taxon>
        <taxon>lamiids</taxon>
        <taxon>Solanales</taxon>
        <taxon>Convolvulaceae</taxon>
        <taxon>Cuscuteae</taxon>
        <taxon>Cuscuta</taxon>
        <taxon>Cuscuta subgen. Cuscuta</taxon>
    </lineage>
</organism>
<feature type="non-terminal residue" evidence="3">
    <location>
        <position position="110"/>
    </location>
</feature>
<evidence type="ECO:0000256" key="1">
    <source>
        <dbReference type="ARBA" id="ARBA00023125"/>
    </source>
</evidence>
<sequence>MKTGRDISMVVVVIDKLPRETQSTSNGVRSIKDFIVVDELLKPVQFTLWDELALTKGVEIFEELTQKKYPIVSLEDIKATDFKGISLTSMSHSTITLNSDLPRAAELEKW</sequence>
<feature type="domain" description="Replication protein A OB" evidence="2">
    <location>
        <begin position="9"/>
        <end position="98"/>
    </location>
</feature>
<protein>
    <recommendedName>
        <fullName evidence="2">Replication protein A OB domain-containing protein</fullName>
    </recommendedName>
</protein>
<reference evidence="3" key="1">
    <citation type="submission" date="2022-07" db="EMBL/GenBank/DDBJ databases">
        <authorList>
            <person name="Macas J."/>
            <person name="Novak P."/>
            <person name="Neumann P."/>
        </authorList>
    </citation>
    <scope>NUCLEOTIDE SEQUENCE</scope>
</reference>
<accession>A0AAV0D458</accession>
<dbReference type="GO" id="GO:0003677">
    <property type="term" value="F:DNA binding"/>
    <property type="evidence" value="ECO:0007669"/>
    <property type="project" value="UniProtKB-KW"/>
</dbReference>
<dbReference type="AlphaFoldDB" id="A0AAV0D458"/>
<keyword evidence="4" id="KW-1185">Reference proteome</keyword>
<evidence type="ECO:0000313" key="4">
    <source>
        <dbReference type="Proteomes" id="UP001152523"/>
    </source>
</evidence>
<evidence type="ECO:0000259" key="2">
    <source>
        <dbReference type="Pfam" id="PF16900"/>
    </source>
</evidence>
<keyword evidence="1" id="KW-0238">DNA-binding</keyword>
<dbReference type="SUPFAM" id="SSF50249">
    <property type="entry name" value="Nucleic acid-binding proteins"/>
    <property type="match status" value="1"/>
</dbReference>
<dbReference type="Pfam" id="PF16900">
    <property type="entry name" value="REPA_OB_2"/>
    <property type="match status" value="1"/>
</dbReference>
<dbReference type="EMBL" id="CAMAPF010000062">
    <property type="protein sequence ID" value="CAH9089818.1"/>
    <property type="molecule type" value="Genomic_DNA"/>
</dbReference>
<gene>
    <name evidence="3" type="ORF">CEPIT_LOCUS11022</name>
</gene>
<comment type="caution">
    <text evidence="3">The sequence shown here is derived from an EMBL/GenBank/DDBJ whole genome shotgun (WGS) entry which is preliminary data.</text>
</comment>
<dbReference type="InterPro" id="IPR012340">
    <property type="entry name" value="NA-bd_OB-fold"/>
</dbReference>
<proteinExistence type="predicted"/>
<dbReference type="Proteomes" id="UP001152523">
    <property type="component" value="Unassembled WGS sequence"/>
</dbReference>
<name>A0AAV0D458_9ASTE</name>